<protein>
    <submittedName>
        <fullName evidence="1">Methyltransferase domain-containing protein</fullName>
    </submittedName>
</protein>
<proteinExistence type="predicted"/>
<name>A0ACC3Z9X6_COLTU</name>
<evidence type="ECO:0000313" key="2">
    <source>
        <dbReference type="Proteomes" id="UP000805649"/>
    </source>
</evidence>
<gene>
    <name evidence="1" type="ORF">CTRU02_203670</name>
</gene>
<accession>A0ACC3Z9X6</accession>
<reference evidence="1 2" key="1">
    <citation type="journal article" date="2020" name="Phytopathology">
        <title>Genome Sequence Resources of Colletotrichum truncatum, C. plurivorum, C. musicola, and C. sojae: Four Species Pathogenic to Soybean (Glycine max).</title>
        <authorList>
            <person name="Rogerio F."/>
            <person name="Boufleur T.R."/>
            <person name="Ciampi-Guillardi M."/>
            <person name="Sukno S.A."/>
            <person name="Thon M.R."/>
            <person name="Massola Junior N.S."/>
            <person name="Baroncelli R."/>
        </authorList>
    </citation>
    <scope>NUCLEOTIDE SEQUENCE [LARGE SCALE GENOMIC DNA]</scope>
    <source>
        <strain evidence="1 2">CMES1059</strain>
    </source>
</reference>
<keyword evidence="1" id="KW-0489">Methyltransferase</keyword>
<dbReference type="Proteomes" id="UP000805649">
    <property type="component" value="Unassembled WGS sequence"/>
</dbReference>
<sequence>MNMNPRPTTVHPPLAVIPKTVQSSLTSLRSSIVDYRLENGRTYHRLSDGKYFFPNDEVRERWIVWVSLAIMTQEAYTRAYPGIDMVHHLWMLTWDGDICLSPKKKTAKRVLDLGTGTGIWALDYADEHPEATVVLGVDLSAIQPEYVPPNCSFEVDDIEKEWTWTTPFDFIFLRYMIGSFTDWNNIFTKAYDHLEPGGYIEIQDIDFPLRCDDGTMKEGWQPLKWGEMLIEASEKIGRPGHMTPKFEQMLLDIGFVDVVVRRAKWPFNPWPKDKHLKELGMWCQAGSLAGIEAASLRLFTQVLDWTPEETTVLCAEVRKEHMKMNVHAYYDVYAIYGRKPEKEASEAPAA</sequence>
<dbReference type="EMBL" id="VUJX02000002">
    <property type="protein sequence ID" value="KAL0940907.1"/>
    <property type="molecule type" value="Genomic_DNA"/>
</dbReference>
<evidence type="ECO:0000313" key="1">
    <source>
        <dbReference type="EMBL" id="KAL0940907.1"/>
    </source>
</evidence>
<keyword evidence="2" id="KW-1185">Reference proteome</keyword>
<keyword evidence="1" id="KW-0808">Transferase</keyword>
<comment type="caution">
    <text evidence="1">The sequence shown here is derived from an EMBL/GenBank/DDBJ whole genome shotgun (WGS) entry which is preliminary data.</text>
</comment>
<organism evidence="1 2">
    <name type="scientific">Colletotrichum truncatum</name>
    <name type="common">Anthracnose fungus</name>
    <name type="synonym">Colletotrichum capsici</name>
    <dbReference type="NCBI Taxonomy" id="5467"/>
    <lineage>
        <taxon>Eukaryota</taxon>
        <taxon>Fungi</taxon>
        <taxon>Dikarya</taxon>
        <taxon>Ascomycota</taxon>
        <taxon>Pezizomycotina</taxon>
        <taxon>Sordariomycetes</taxon>
        <taxon>Hypocreomycetidae</taxon>
        <taxon>Glomerellales</taxon>
        <taxon>Glomerellaceae</taxon>
        <taxon>Colletotrichum</taxon>
        <taxon>Colletotrichum truncatum species complex</taxon>
    </lineage>
</organism>